<reference evidence="3 4" key="1">
    <citation type="submission" date="2018-05" db="EMBL/GenBank/DDBJ databases">
        <title>Complete Genome Sequence of Methylobacterium sp. 17Sr1-43.</title>
        <authorList>
            <person name="Srinivasan S."/>
        </authorList>
    </citation>
    <scope>NUCLEOTIDE SEQUENCE [LARGE SCALE GENOMIC DNA]</scope>
    <source>
        <strain evidence="3 4">17Sr1-43</strain>
    </source>
</reference>
<dbReference type="KEGG" id="meti:DK427_12815"/>
<dbReference type="CDD" id="cd00093">
    <property type="entry name" value="HTH_XRE"/>
    <property type="match status" value="1"/>
</dbReference>
<organism evidence="3 4">
    <name type="scientific">Methylobacterium radiodurans</name>
    <dbReference type="NCBI Taxonomy" id="2202828"/>
    <lineage>
        <taxon>Bacteria</taxon>
        <taxon>Pseudomonadati</taxon>
        <taxon>Pseudomonadota</taxon>
        <taxon>Alphaproteobacteria</taxon>
        <taxon>Hyphomicrobiales</taxon>
        <taxon>Methylobacteriaceae</taxon>
        <taxon>Methylobacterium</taxon>
    </lineage>
</organism>
<feature type="domain" description="HTH cro/C1-type" evidence="2">
    <location>
        <begin position="25"/>
        <end position="79"/>
    </location>
</feature>
<dbReference type="Pfam" id="PF01381">
    <property type="entry name" value="HTH_3"/>
    <property type="match status" value="1"/>
</dbReference>
<dbReference type="Proteomes" id="UP000246058">
    <property type="component" value="Chromosome"/>
</dbReference>
<evidence type="ECO:0000313" key="3">
    <source>
        <dbReference type="EMBL" id="AWN36499.1"/>
    </source>
</evidence>
<evidence type="ECO:0000259" key="2">
    <source>
        <dbReference type="PROSITE" id="PS50943"/>
    </source>
</evidence>
<dbReference type="RefSeq" id="WP_109951600.1">
    <property type="nucleotide sequence ID" value="NZ_CP029551.1"/>
</dbReference>
<evidence type="ECO:0000313" key="4">
    <source>
        <dbReference type="Proteomes" id="UP000246058"/>
    </source>
</evidence>
<proteinExistence type="predicted"/>
<dbReference type="SUPFAM" id="SSF47413">
    <property type="entry name" value="lambda repressor-like DNA-binding domains"/>
    <property type="match status" value="1"/>
</dbReference>
<dbReference type="SMART" id="SM00530">
    <property type="entry name" value="HTH_XRE"/>
    <property type="match status" value="1"/>
</dbReference>
<feature type="compositionally biased region" description="Basic and acidic residues" evidence="1">
    <location>
        <begin position="1"/>
        <end position="21"/>
    </location>
</feature>
<accession>A0A2U8VRU1</accession>
<dbReference type="OrthoDB" id="9797172at2"/>
<dbReference type="PROSITE" id="PS50943">
    <property type="entry name" value="HTH_CROC1"/>
    <property type="match status" value="1"/>
</dbReference>
<name>A0A2U8VRU1_9HYPH</name>
<dbReference type="InterPro" id="IPR010982">
    <property type="entry name" value="Lambda_DNA-bd_dom_sf"/>
</dbReference>
<protein>
    <submittedName>
        <fullName evidence="3">Transcriptional regulator</fullName>
    </submittedName>
</protein>
<evidence type="ECO:0000256" key="1">
    <source>
        <dbReference type="SAM" id="MobiDB-lite"/>
    </source>
</evidence>
<gene>
    <name evidence="3" type="ORF">DK427_12815</name>
</gene>
<dbReference type="InterPro" id="IPR001387">
    <property type="entry name" value="Cro/C1-type_HTH"/>
</dbReference>
<dbReference type="EMBL" id="CP029551">
    <property type="protein sequence ID" value="AWN36499.1"/>
    <property type="molecule type" value="Genomic_DNA"/>
</dbReference>
<keyword evidence="4" id="KW-1185">Reference proteome</keyword>
<sequence length="142" mass="15337">MTKSPEPRAKPKQTTEADHSVGSRVALLRSASGMSQTMLADALGISFQQVQKYEAGKNRIGAGRLRAIADRLGVPVSVFFADDPGPEARGRNELDMLQQDGALTLLQAYDAISDTAMRDEILTLVKAAARISRRAEPVEDGR</sequence>
<feature type="region of interest" description="Disordered" evidence="1">
    <location>
        <begin position="1"/>
        <end position="22"/>
    </location>
</feature>
<dbReference type="GO" id="GO:0003677">
    <property type="term" value="F:DNA binding"/>
    <property type="evidence" value="ECO:0007669"/>
    <property type="project" value="InterPro"/>
</dbReference>
<dbReference type="Gene3D" id="1.10.260.40">
    <property type="entry name" value="lambda repressor-like DNA-binding domains"/>
    <property type="match status" value="1"/>
</dbReference>
<dbReference type="AlphaFoldDB" id="A0A2U8VRU1"/>